<reference evidence="2 3" key="1">
    <citation type="journal article" date="2018" name="Int. J. Syst. Evol. Microbiol.">
        <title>Mesosutterella multiformis gen. nov., sp. nov., a member of the family Sutterellaceae and Sutterella megalosphaeroides sp. nov., isolated from human faeces.</title>
        <authorList>
            <person name="Sakamoto M."/>
            <person name="Ikeyama N."/>
            <person name="Kunihiro T."/>
            <person name="Iino T."/>
            <person name="Yuki M."/>
            <person name="Ohkuma M."/>
        </authorList>
    </citation>
    <scope>NUCLEOTIDE SEQUENCE [LARGE SCALE GENOMIC DNA]</scope>
    <source>
        <strain evidence="2 3">6FBBBH3</strain>
    </source>
</reference>
<dbReference type="AlphaFoldDB" id="A0A2Z6IEN4"/>
<dbReference type="Proteomes" id="UP000271003">
    <property type="component" value="Chromosome"/>
</dbReference>
<evidence type="ECO:0000313" key="2">
    <source>
        <dbReference type="EMBL" id="BBF23708.1"/>
    </source>
</evidence>
<dbReference type="EMBL" id="AP018786">
    <property type="protein sequence ID" value="BBF23708.1"/>
    <property type="molecule type" value="Genomic_DNA"/>
</dbReference>
<proteinExistence type="predicted"/>
<evidence type="ECO:0000256" key="1">
    <source>
        <dbReference type="SAM" id="Phobius"/>
    </source>
</evidence>
<gene>
    <name evidence="2" type="ORF">SUTMEG_15990</name>
</gene>
<feature type="transmembrane region" description="Helical" evidence="1">
    <location>
        <begin position="77"/>
        <end position="99"/>
    </location>
</feature>
<dbReference type="RefSeq" id="WP_120177287.1">
    <property type="nucleotide sequence ID" value="NZ_AP018786.1"/>
</dbReference>
<dbReference type="OrthoDB" id="9157103at2"/>
<keyword evidence="1" id="KW-0472">Membrane</keyword>
<keyword evidence="1" id="KW-0812">Transmembrane</keyword>
<protein>
    <submittedName>
        <fullName evidence="2">Uncharacterized protein</fullName>
    </submittedName>
</protein>
<feature type="transmembrane region" description="Helical" evidence="1">
    <location>
        <begin position="51"/>
        <end position="71"/>
    </location>
</feature>
<name>A0A2Z6IEN4_9BURK</name>
<evidence type="ECO:0000313" key="3">
    <source>
        <dbReference type="Proteomes" id="UP000271003"/>
    </source>
</evidence>
<feature type="transmembrane region" description="Helical" evidence="1">
    <location>
        <begin position="6"/>
        <end position="39"/>
    </location>
</feature>
<sequence length="119" mass="13059">MLLLVFPVLAMILMGAHLMFHGFGLLAFAVFVPIAILFVPHRFVAYFSSALLALFALEWVRAGVVLVMNRIDAGRPWMLAGAILGACAVFTLLSAAVFLSQRLRRRYGLLPKEAEKIAA</sequence>
<keyword evidence="1" id="KW-1133">Transmembrane helix</keyword>
<keyword evidence="3" id="KW-1185">Reference proteome</keyword>
<dbReference type="KEGG" id="sutt:SUTMEG_15990"/>
<organism evidence="2 3">
    <name type="scientific">Sutterella megalosphaeroides</name>
    <dbReference type="NCBI Taxonomy" id="2494234"/>
    <lineage>
        <taxon>Bacteria</taxon>
        <taxon>Pseudomonadati</taxon>
        <taxon>Pseudomonadota</taxon>
        <taxon>Betaproteobacteria</taxon>
        <taxon>Burkholderiales</taxon>
        <taxon>Sutterellaceae</taxon>
        <taxon>Sutterella</taxon>
    </lineage>
</organism>
<accession>A0A2Z6IEN4</accession>